<dbReference type="RefSeq" id="WP_131411206.1">
    <property type="nucleotide sequence ID" value="NZ_SJTG01000003.1"/>
</dbReference>
<keyword evidence="2" id="KW-0521">NADP</keyword>
<reference evidence="5 6" key="1">
    <citation type="submission" date="2019-02" db="EMBL/GenBank/DDBJ databases">
        <title>Dyella amyloliquefaciens sp. nov., isolated from forest soil.</title>
        <authorList>
            <person name="Gao Z.-H."/>
            <person name="Qiu L.-H."/>
        </authorList>
    </citation>
    <scope>NUCLEOTIDE SEQUENCE [LARGE SCALE GENOMIC DNA]</scope>
    <source>
        <strain evidence="5 6">KACC 12747</strain>
    </source>
</reference>
<protein>
    <submittedName>
        <fullName evidence="5">SDR family oxidoreductase</fullName>
    </submittedName>
</protein>
<keyword evidence="6" id="KW-1185">Reference proteome</keyword>
<gene>
    <name evidence="5" type="ORF">EZM97_23045</name>
</gene>
<evidence type="ECO:0000313" key="5">
    <source>
        <dbReference type="EMBL" id="TCI09118.1"/>
    </source>
</evidence>
<evidence type="ECO:0000256" key="1">
    <source>
        <dbReference type="ARBA" id="ARBA00006484"/>
    </source>
</evidence>
<accession>A0A4R0YKW9</accession>
<dbReference type="Pfam" id="PF00106">
    <property type="entry name" value="adh_short"/>
    <property type="match status" value="1"/>
</dbReference>
<dbReference type="PANTHER" id="PTHR43490:SF99">
    <property type="entry name" value="SHORT-CHAIN DEHYDROGENASE_REDUCTASE"/>
    <property type="match status" value="1"/>
</dbReference>
<sequence length="254" mass="26623">MNAVAFPLRPGRRRATAAEPALAQRIALVSGANRGLGFEVARQLAALGMTVLLGARNALAGEKAARSLRREGGAVVPVALDVTSTNDVRELAARIEGEFGRLDVLVNNAGAYFDVDNQASSVDMDLVRQALETNLLGAWQLSETMLPLMQLHGYGRIVNVSSGCGAMDSEGASCPAYRVSKAALNSHTRMLASELSGSGILVNAVCPGWVATDMGGHGGRPVADGAAGIVWAATLPTRPAITGGFFRDRQRIDW</sequence>
<dbReference type="Gene3D" id="3.40.50.720">
    <property type="entry name" value="NAD(P)-binding Rossmann-like Domain"/>
    <property type="match status" value="1"/>
</dbReference>
<dbReference type="GO" id="GO:0016616">
    <property type="term" value="F:oxidoreductase activity, acting on the CH-OH group of donors, NAD or NADP as acceptor"/>
    <property type="evidence" value="ECO:0007669"/>
    <property type="project" value="InterPro"/>
</dbReference>
<proteinExistence type="inferred from homology"/>
<dbReference type="Proteomes" id="UP000291822">
    <property type="component" value="Unassembled WGS sequence"/>
</dbReference>
<evidence type="ECO:0000256" key="2">
    <source>
        <dbReference type="ARBA" id="ARBA00022857"/>
    </source>
</evidence>
<dbReference type="GO" id="GO:0016020">
    <property type="term" value="C:membrane"/>
    <property type="evidence" value="ECO:0007669"/>
    <property type="project" value="TreeGrafter"/>
</dbReference>
<dbReference type="CDD" id="cd05324">
    <property type="entry name" value="carb_red_PTCR-like_SDR_c"/>
    <property type="match status" value="1"/>
</dbReference>
<dbReference type="AlphaFoldDB" id="A0A4R0YKW9"/>
<dbReference type="PANTHER" id="PTHR43490">
    <property type="entry name" value="(+)-NEOMENTHOL DEHYDROGENASE"/>
    <property type="match status" value="1"/>
</dbReference>
<organism evidence="5 6">
    <name type="scientific">Dyella soli</name>
    <dbReference type="NCBI Taxonomy" id="522319"/>
    <lineage>
        <taxon>Bacteria</taxon>
        <taxon>Pseudomonadati</taxon>
        <taxon>Pseudomonadota</taxon>
        <taxon>Gammaproteobacteria</taxon>
        <taxon>Lysobacterales</taxon>
        <taxon>Rhodanobacteraceae</taxon>
        <taxon>Dyella</taxon>
    </lineage>
</organism>
<dbReference type="InterPro" id="IPR045313">
    <property type="entry name" value="CBR1-like"/>
</dbReference>
<evidence type="ECO:0000256" key="4">
    <source>
        <dbReference type="RuleBase" id="RU000363"/>
    </source>
</evidence>
<name>A0A4R0YKW9_9GAMM</name>
<dbReference type="PRINTS" id="PR00081">
    <property type="entry name" value="GDHRDH"/>
</dbReference>
<dbReference type="EMBL" id="SJTG01000003">
    <property type="protein sequence ID" value="TCI09118.1"/>
    <property type="molecule type" value="Genomic_DNA"/>
</dbReference>
<dbReference type="PRINTS" id="PR00080">
    <property type="entry name" value="SDRFAMILY"/>
</dbReference>
<dbReference type="SUPFAM" id="SSF51735">
    <property type="entry name" value="NAD(P)-binding Rossmann-fold domains"/>
    <property type="match status" value="1"/>
</dbReference>
<evidence type="ECO:0000313" key="6">
    <source>
        <dbReference type="Proteomes" id="UP000291822"/>
    </source>
</evidence>
<evidence type="ECO:0000256" key="3">
    <source>
        <dbReference type="ARBA" id="ARBA00023002"/>
    </source>
</evidence>
<dbReference type="InterPro" id="IPR036291">
    <property type="entry name" value="NAD(P)-bd_dom_sf"/>
</dbReference>
<keyword evidence="3" id="KW-0560">Oxidoreductase</keyword>
<comment type="similarity">
    <text evidence="1 4">Belongs to the short-chain dehydrogenases/reductases (SDR) family.</text>
</comment>
<dbReference type="InterPro" id="IPR002347">
    <property type="entry name" value="SDR_fam"/>
</dbReference>
<comment type="caution">
    <text evidence="5">The sequence shown here is derived from an EMBL/GenBank/DDBJ whole genome shotgun (WGS) entry which is preliminary data.</text>
</comment>